<organism evidence="2 3">
    <name type="scientific">Chryseolinea lacunae</name>
    <dbReference type="NCBI Taxonomy" id="2801331"/>
    <lineage>
        <taxon>Bacteria</taxon>
        <taxon>Pseudomonadati</taxon>
        <taxon>Bacteroidota</taxon>
        <taxon>Cytophagia</taxon>
        <taxon>Cytophagales</taxon>
        <taxon>Fulvivirgaceae</taxon>
        <taxon>Chryseolinea</taxon>
    </lineage>
</organism>
<dbReference type="EMBL" id="JAERRB010000002">
    <property type="protein sequence ID" value="MBL0741092.1"/>
    <property type="molecule type" value="Genomic_DNA"/>
</dbReference>
<sequence>MDISSIVILVILAVGGVMLKTFYDQGKAALSIFPDLKTVTIVYRDKTALGYSMKSWKTKIGGASRSLDIIVTDKELWLRSVLLLAGITRQHDLVHRVPLHRIGSAKESKEGIVLSFKTEKGETKQIVINTRDKGQFLKSIGE</sequence>
<name>A0ABS1KPB3_9BACT</name>
<dbReference type="RefSeq" id="WP_202008454.1">
    <property type="nucleotide sequence ID" value="NZ_JAERRB010000002.1"/>
</dbReference>
<evidence type="ECO:0000313" key="2">
    <source>
        <dbReference type="EMBL" id="MBL0741092.1"/>
    </source>
</evidence>
<proteinExistence type="predicted"/>
<keyword evidence="1" id="KW-1133">Transmembrane helix</keyword>
<dbReference type="Proteomes" id="UP000613030">
    <property type="component" value="Unassembled WGS sequence"/>
</dbReference>
<keyword evidence="3" id="KW-1185">Reference proteome</keyword>
<protein>
    <submittedName>
        <fullName evidence="2">Uncharacterized protein</fullName>
    </submittedName>
</protein>
<keyword evidence="1" id="KW-0472">Membrane</keyword>
<evidence type="ECO:0000256" key="1">
    <source>
        <dbReference type="SAM" id="Phobius"/>
    </source>
</evidence>
<reference evidence="2 3" key="1">
    <citation type="submission" date="2021-01" db="EMBL/GenBank/DDBJ databases">
        <title>Chryseolinea sp. Jin1 Genome sequencing and assembly.</title>
        <authorList>
            <person name="Kim I."/>
        </authorList>
    </citation>
    <scope>NUCLEOTIDE SEQUENCE [LARGE SCALE GENOMIC DNA]</scope>
    <source>
        <strain evidence="2 3">Jin1</strain>
    </source>
</reference>
<accession>A0ABS1KPB3</accession>
<comment type="caution">
    <text evidence="2">The sequence shown here is derived from an EMBL/GenBank/DDBJ whole genome shotgun (WGS) entry which is preliminary data.</text>
</comment>
<evidence type="ECO:0000313" key="3">
    <source>
        <dbReference type="Proteomes" id="UP000613030"/>
    </source>
</evidence>
<feature type="transmembrane region" description="Helical" evidence="1">
    <location>
        <begin position="6"/>
        <end position="23"/>
    </location>
</feature>
<keyword evidence="1" id="KW-0812">Transmembrane</keyword>
<gene>
    <name evidence="2" type="ORF">JI741_07665</name>
</gene>